<proteinExistence type="predicted"/>
<dbReference type="Proteomes" id="UP000221504">
    <property type="component" value="Unassembled WGS sequence"/>
</dbReference>
<reference evidence="1 2" key="1">
    <citation type="submission" date="2017-06" db="EMBL/GenBank/DDBJ databases">
        <title>Draft genome sequence of Fusobacterium nucleatum subsp. polymorphum KCOM 1267 (=ChDC F290).</title>
        <authorList>
            <person name="Kook J.-K."/>
            <person name="Park S.-N."/>
            <person name="Lim Y.K."/>
            <person name="Roh H."/>
        </authorList>
    </citation>
    <scope>NUCLEOTIDE SEQUENCE [LARGE SCALE GENOMIC DNA]</scope>
    <source>
        <strain evidence="2">KCOM 1267(ChDC F290)</strain>
    </source>
</reference>
<organism evidence="1 2">
    <name type="scientific">Fusobacterium nucleatum subsp. polymorphum</name>
    <name type="common">Fusobacterium polymorphum</name>
    <dbReference type="NCBI Taxonomy" id="76857"/>
    <lineage>
        <taxon>Bacteria</taxon>
        <taxon>Fusobacteriati</taxon>
        <taxon>Fusobacteriota</taxon>
        <taxon>Fusobacteriia</taxon>
        <taxon>Fusobacteriales</taxon>
        <taxon>Fusobacteriaceae</taxon>
        <taxon>Fusobacterium</taxon>
    </lineage>
</organism>
<evidence type="ECO:0000313" key="2">
    <source>
        <dbReference type="Proteomes" id="UP000221504"/>
    </source>
</evidence>
<sequence length="55" mass="6348">MGSKMGRPVIGNLKNNDIKVRIDDETLKKLLEYCEKKEITKAEAIRQGIYLLLKK</sequence>
<accession>A0A2C6BGX1</accession>
<gene>
    <name evidence="1" type="ORF">CBG52_13055</name>
</gene>
<name>A0A2C6BGX1_FUSNP</name>
<dbReference type="AlphaFoldDB" id="A0A2C6BGX1"/>
<protein>
    <submittedName>
        <fullName evidence="1">CopG family transcriptional regulator</fullName>
    </submittedName>
</protein>
<dbReference type="RefSeq" id="WP_099012035.1">
    <property type="nucleotide sequence ID" value="NZ_CP077154.1"/>
</dbReference>
<comment type="caution">
    <text evidence="1">The sequence shown here is derived from an EMBL/GenBank/DDBJ whole genome shotgun (WGS) entry which is preliminary data.</text>
</comment>
<dbReference type="EMBL" id="NIRM01000021">
    <property type="protein sequence ID" value="PHI03503.1"/>
    <property type="molecule type" value="Genomic_DNA"/>
</dbReference>
<evidence type="ECO:0000313" key="1">
    <source>
        <dbReference type="EMBL" id="PHI03503.1"/>
    </source>
</evidence>